<evidence type="ECO:0008006" key="7">
    <source>
        <dbReference type="Google" id="ProtNLM"/>
    </source>
</evidence>
<comment type="similarity">
    <text evidence="1">Belongs to the remorin family.</text>
</comment>
<dbReference type="Pfam" id="PF03763">
    <property type="entry name" value="Remorin_C"/>
    <property type="match status" value="1"/>
</dbReference>
<evidence type="ECO:0000313" key="5">
    <source>
        <dbReference type="EMBL" id="CAD6243270.1"/>
    </source>
</evidence>
<feature type="domain" description="Remorin C-terminal" evidence="3">
    <location>
        <begin position="77"/>
        <end position="183"/>
    </location>
</feature>
<dbReference type="PANTHER" id="PTHR31775">
    <property type="entry name" value="OS02G0117200 PROTEIN"/>
    <property type="match status" value="1"/>
</dbReference>
<dbReference type="EMBL" id="CAJGYO010000007">
    <property type="protein sequence ID" value="CAD6243270.1"/>
    <property type="molecule type" value="Genomic_DNA"/>
</dbReference>
<proteinExistence type="inferred from homology"/>
<dbReference type="InterPro" id="IPR005516">
    <property type="entry name" value="Remorin_C"/>
</dbReference>
<evidence type="ECO:0000259" key="4">
    <source>
        <dbReference type="Pfam" id="PF03766"/>
    </source>
</evidence>
<evidence type="ECO:0000256" key="2">
    <source>
        <dbReference type="SAM" id="Coils"/>
    </source>
</evidence>
<dbReference type="PANTHER" id="PTHR31775:SF39">
    <property type="entry name" value="REMORIN"/>
    <property type="match status" value="1"/>
</dbReference>
<keyword evidence="6" id="KW-1185">Reference proteome</keyword>
<evidence type="ECO:0000259" key="3">
    <source>
        <dbReference type="Pfam" id="PF03763"/>
    </source>
</evidence>
<gene>
    <name evidence="5" type="ORF">NCGR_LOCUS28502</name>
</gene>
<dbReference type="InterPro" id="IPR005518">
    <property type="entry name" value="Remorin_N"/>
</dbReference>
<evidence type="ECO:0000256" key="1">
    <source>
        <dbReference type="ARBA" id="ARBA00005711"/>
    </source>
</evidence>
<name>A0A811P9M9_9POAL</name>
<comment type="caution">
    <text evidence="5">The sequence shown here is derived from an EMBL/GenBank/DDBJ whole genome shotgun (WGS) entry which is preliminary data.</text>
</comment>
<accession>A0A811P9M9</accession>
<dbReference type="AlphaFoldDB" id="A0A811P9M9"/>
<sequence>MAAEGPKKAEVEAAPAVETAAKAVAEEEAVVPAPGPPAGDSKALVVVDKVADKPCVVNNTPRNSNDRDIALAKVEIEKRNSLIKAWEENEKAKADNKVAKKQSIILSWENTKKAVIEAQLKKKEEQLEKKKAEYAEKMKNKKAVIHRQAEEKRAMVMAQRGEEVLKAEEMAAKYRAKGVAPKKFLGCFGA</sequence>
<dbReference type="Proteomes" id="UP000604825">
    <property type="component" value="Unassembled WGS sequence"/>
</dbReference>
<feature type="coiled-coil region" evidence="2">
    <location>
        <begin position="113"/>
        <end position="144"/>
    </location>
</feature>
<reference evidence="5" key="1">
    <citation type="submission" date="2020-10" db="EMBL/GenBank/DDBJ databases">
        <authorList>
            <person name="Han B."/>
            <person name="Lu T."/>
            <person name="Zhao Q."/>
            <person name="Huang X."/>
            <person name="Zhao Y."/>
        </authorList>
    </citation>
    <scope>NUCLEOTIDE SEQUENCE</scope>
</reference>
<dbReference type="OrthoDB" id="684343at2759"/>
<dbReference type="Pfam" id="PF03766">
    <property type="entry name" value="Remorin_N"/>
    <property type="match status" value="1"/>
</dbReference>
<keyword evidence="2" id="KW-0175">Coiled coil</keyword>
<evidence type="ECO:0000313" key="6">
    <source>
        <dbReference type="Proteomes" id="UP000604825"/>
    </source>
</evidence>
<organism evidence="5 6">
    <name type="scientific">Miscanthus lutarioriparius</name>
    <dbReference type="NCBI Taxonomy" id="422564"/>
    <lineage>
        <taxon>Eukaryota</taxon>
        <taxon>Viridiplantae</taxon>
        <taxon>Streptophyta</taxon>
        <taxon>Embryophyta</taxon>
        <taxon>Tracheophyta</taxon>
        <taxon>Spermatophyta</taxon>
        <taxon>Magnoliopsida</taxon>
        <taxon>Liliopsida</taxon>
        <taxon>Poales</taxon>
        <taxon>Poaceae</taxon>
        <taxon>PACMAD clade</taxon>
        <taxon>Panicoideae</taxon>
        <taxon>Andropogonodae</taxon>
        <taxon>Andropogoneae</taxon>
        <taxon>Saccharinae</taxon>
        <taxon>Miscanthus</taxon>
    </lineage>
</organism>
<protein>
    <recommendedName>
        <fullName evidence="7">Remorin</fullName>
    </recommendedName>
</protein>
<feature type="domain" description="Remorin N-terminal" evidence="4">
    <location>
        <begin position="22"/>
        <end position="74"/>
    </location>
</feature>